<dbReference type="SMART" id="SM00443">
    <property type="entry name" value="G_patch"/>
    <property type="match status" value="1"/>
</dbReference>
<dbReference type="InterPro" id="IPR005824">
    <property type="entry name" value="KOW"/>
</dbReference>
<dbReference type="Gene3D" id="2.30.30.140">
    <property type="match status" value="1"/>
</dbReference>
<dbReference type="GO" id="GO:0005681">
    <property type="term" value="C:spliceosomal complex"/>
    <property type="evidence" value="ECO:0007669"/>
    <property type="project" value="TreeGrafter"/>
</dbReference>
<feature type="region of interest" description="Disordered" evidence="4">
    <location>
        <begin position="79"/>
        <end position="101"/>
    </location>
</feature>
<accession>A0A0L0DHU9</accession>
<dbReference type="OMA" id="AHKDKEK"/>
<evidence type="ECO:0000256" key="3">
    <source>
        <dbReference type="ARBA" id="ARBA00023242"/>
    </source>
</evidence>
<evidence type="ECO:0000313" key="6">
    <source>
        <dbReference type="EMBL" id="KNC50878.1"/>
    </source>
</evidence>
<keyword evidence="7" id="KW-1185">Reference proteome</keyword>
<protein>
    <submittedName>
        <fullName evidence="6">G patch domain and KOW motifs-containing protein</fullName>
    </submittedName>
</protein>
<organism evidence="6 7">
    <name type="scientific">Thecamonas trahens ATCC 50062</name>
    <dbReference type="NCBI Taxonomy" id="461836"/>
    <lineage>
        <taxon>Eukaryota</taxon>
        <taxon>Apusozoa</taxon>
        <taxon>Apusomonadida</taxon>
        <taxon>Apusomonadidae</taxon>
        <taxon>Thecamonas</taxon>
    </lineage>
</organism>
<evidence type="ECO:0000313" key="7">
    <source>
        <dbReference type="Proteomes" id="UP000054408"/>
    </source>
</evidence>
<dbReference type="PANTHER" id="PTHR15818:SF2">
    <property type="entry name" value="G-PATCH DOMAIN AND KOW MOTIFS-CONTAINING PROTEIN"/>
    <property type="match status" value="1"/>
</dbReference>
<dbReference type="PROSITE" id="PS50174">
    <property type="entry name" value="G_PATCH"/>
    <property type="match status" value="1"/>
</dbReference>
<name>A0A0L0DHU9_THETB</name>
<evidence type="ECO:0000256" key="1">
    <source>
        <dbReference type="ARBA" id="ARBA00004123"/>
    </source>
</evidence>
<proteinExistence type="inferred from homology"/>
<dbReference type="GO" id="GO:0000398">
    <property type="term" value="P:mRNA splicing, via spliceosome"/>
    <property type="evidence" value="ECO:0007669"/>
    <property type="project" value="InterPro"/>
</dbReference>
<evidence type="ECO:0000256" key="2">
    <source>
        <dbReference type="ARBA" id="ARBA00010966"/>
    </source>
</evidence>
<dbReference type="InterPro" id="IPR045166">
    <property type="entry name" value="Spp2-like"/>
</dbReference>
<evidence type="ECO:0000259" key="5">
    <source>
        <dbReference type="PROSITE" id="PS50174"/>
    </source>
</evidence>
<reference evidence="6 7" key="1">
    <citation type="submission" date="2010-05" db="EMBL/GenBank/DDBJ databases">
        <title>The Genome Sequence of Thecamonas trahens ATCC 50062.</title>
        <authorList>
            <consortium name="The Broad Institute Genome Sequencing Platform"/>
            <person name="Russ C."/>
            <person name="Cuomo C."/>
            <person name="Shea T."/>
            <person name="Young S.K."/>
            <person name="Zeng Q."/>
            <person name="Koehrsen M."/>
            <person name="Haas B."/>
            <person name="Borodovsky M."/>
            <person name="Guigo R."/>
            <person name="Alvarado L."/>
            <person name="Berlin A."/>
            <person name="Bochicchio J."/>
            <person name="Borenstein D."/>
            <person name="Chapman S."/>
            <person name="Chen Z."/>
            <person name="Freedman E."/>
            <person name="Gellesch M."/>
            <person name="Goldberg J."/>
            <person name="Griggs A."/>
            <person name="Gujja S."/>
            <person name="Heilman E."/>
            <person name="Heiman D."/>
            <person name="Hepburn T."/>
            <person name="Howarth C."/>
            <person name="Jen D."/>
            <person name="Larson L."/>
            <person name="Mehta T."/>
            <person name="Park D."/>
            <person name="Pearson M."/>
            <person name="Roberts A."/>
            <person name="Saif S."/>
            <person name="Shenoy N."/>
            <person name="Sisk P."/>
            <person name="Stolte C."/>
            <person name="Sykes S."/>
            <person name="Thomson T."/>
            <person name="Walk T."/>
            <person name="White J."/>
            <person name="Yandava C."/>
            <person name="Burger G."/>
            <person name="Gray M.W."/>
            <person name="Holland P.W.H."/>
            <person name="King N."/>
            <person name="Lang F.B.F."/>
            <person name="Roger A.J."/>
            <person name="Ruiz-Trillo I."/>
            <person name="Lander E."/>
            <person name="Nusbaum C."/>
        </authorList>
    </citation>
    <scope>NUCLEOTIDE SEQUENCE [LARGE SCALE GENOMIC DNA]</scope>
    <source>
        <strain evidence="6 7">ATCC 50062</strain>
    </source>
</reference>
<dbReference type="OrthoDB" id="5577072at2759"/>
<dbReference type="Pfam" id="PF12656">
    <property type="entry name" value="G-patch_2"/>
    <property type="match status" value="1"/>
</dbReference>
<feature type="compositionally biased region" description="Acidic residues" evidence="4">
    <location>
        <begin position="82"/>
        <end position="92"/>
    </location>
</feature>
<dbReference type="InterPro" id="IPR000467">
    <property type="entry name" value="G_patch_dom"/>
</dbReference>
<feature type="region of interest" description="Disordered" evidence="4">
    <location>
        <begin position="215"/>
        <end position="240"/>
    </location>
</feature>
<dbReference type="Pfam" id="PF25088">
    <property type="entry name" value="GPKOW_C"/>
    <property type="match status" value="1"/>
</dbReference>
<comment type="subcellular location">
    <subcellularLocation>
        <location evidence="1">Nucleus</location>
    </subcellularLocation>
</comment>
<dbReference type="STRING" id="461836.A0A0L0DHU9"/>
<gene>
    <name evidence="6" type="ORF">AMSG_07111</name>
</gene>
<dbReference type="InterPro" id="IPR026822">
    <property type="entry name" value="Spp2/MOS2_G-patch"/>
</dbReference>
<dbReference type="EMBL" id="GL349463">
    <property type="protein sequence ID" value="KNC50878.1"/>
    <property type="molecule type" value="Genomic_DNA"/>
</dbReference>
<dbReference type="GeneID" id="25566115"/>
<dbReference type="GO" id="GO:0003676">
    <property type="term" value="F:nucleic acid binding"/>
    <property type="evidence" value="ECO:0007669"/>
    <property type="project" value="InterPro"/>
</dbReference>
<dbReference type="Proteomes" id="UP000054408">
    <property type="component" value="Unassembled WGS sequence"/>
</dbReference>
<dbReference type="AlphaFoldDB" id="A0A0L0DHU9"/>
<feature type="domain" description="G-patch" evidence="5">
    <location>
        <begin position="174"/>
        <end position="220"/>
    </location>
</feature>
<dbReference type="RefSeq" id="XP_013756585.1">
    <property type="nucleotide sequence ID" value="XM_013901131.1"/>
</dbReference>
<dbReference type="eggNOG" id="KOG4315">
    <property type="taxonomic scope" value="Eukaryota"/>
</dbReference>
<keyword evidence="3" id="KW-0539">Nucleus</keyword>
<dbReference type="PANTHER" id="PTHR15818">
    <property type="entry name" value="G PATCH AND KOW-CONTAINING"/>
    <property type="match status" value="1"/>
</dbReference>
<sequence>MAGMGGRLKVDDEAITAARDDSVPIPLTASAWHGGAKMASMASTATEEHFVGEGGEDLPLPPAKKARTGVAEVVEVAAAAETEAETETEAEAEDKSRASEEPAQVFGLIIRKPKEAQAAAEAAAQRKELPLLLRNVIPSVAAAGRGGEGEKIKADLAVRPDEMKPEDYEGTVPIEAFGKKLLLGMGWADGEPIGVTNKGLKEPIEFIPRFGRRGLGAAAGGKPGKPQRRYIKPGEKRTSSRDVVLPRDENGRVRHYKAISETLVSVDEVTKIEVGTAVTVVAGKHKDVTGIVVAFSGDGATARVKTQSAVLSVPMSGLVNSASLALAPPAQPATADVKADVKSKSKAKFKSKAKSATSPSWLVPNIRVRIISKRSFHNGKYYNCKATILDVVAHKVASLVLDTGKVLDNVRQSVLETIVPRSVGSPLRIVRGQHAGAKARLLERSSSKSRVVVQLDDDETVALDLKFDDVAAIAEHR</sequence>
<comment type="similarity">
    <text evidence="2">Belongs to the MOS2 family.</text>
</comment>
<dbReference type="SMART" id="SM00739">
    <property type="entry name" value="KOW"/>
    <property type="match status" value="2"/>
</dbReference>
<evidence type="ECO:0000256" key="4">
    <source>
        <dbReference type="SAM" id="MobiDB-lite"/>
    </source>
</evidence>
<dbReference type="InterPro" id="IPR014722">
    <property type="entry name" value="Rib_uL2_dom2"/>
</dbReference>
<dbReference type="Gene3D" id="2.30.30.30">
    <property type="match status" value="1"/>
</dbReference>